<dbReference type="PANTHER" id="PTHR13148">
    <property type="entry name" value="PER1-RELATED"/>
    <property type="match status" value="1"/>
</dbReference>
<evidence type="ECO:0000256" key="4">
    <source>
        <dbReference type="ARBA" id="ARBA00022729"/>
    </source>
</evidence>
<dbReference type="GO" id="GO:0006506">
    <property type="term" value="P:GPI anchor biosynthetic process"/>
    <property type="evidence" value="ECO:0007669"/>
    <property type="project" value="UniProtKB-KW"/>
</dbReference>
<name>A0A8X8ZUH8_SALSN</name>
<evidence type="ECO:0000256" key="6">
    <source>
        <dbReference type="ARBA" id="ARBA00023136"/>
    </source>
</evidence>
<feature type="transmembrane region" description="Helical" evidence="7">
    <location>
        <begin position="270"/>
        <end position="288"/>
    </location>
</feature>
<reference evidence="8" key="2">
    <citation type="submission" date="2020-08" db="EMBL/GenBank/DDBJ databases">
        <title>Plant Genome Project.</title>
        <authorList>
            <person name="Zhang R.-G."/>
        </authorList>
    </citation>
    <scope>NUCLEOTIDE SEQUENCE</scope>
    <source>
        <strain evidence="8">Huo1</strain>
        <tissue evidence="8">Leaf</tissue>
    </source>
</reference>
<keyword evidence="3 7" id="KW-0812">Transmembrane</keyword>
<dbReference type="GO" id="GO:0016788">
    <property type="term" value="F:hydrolase activity, acting on ester bonds"/>
    <property type="evidence" value="ECO:0007669"/>
    <property type="project" value="TreeGrafter"/>
</dbReference>
<evidence type="ECO:0000256" key="5">
    <source>
        <dbReference type="ARBA" id="ARBA00022989"/>
    </source>
</evidence>
<evidence type="ECO:0000256" key="1">
    <source>
        <dbReference type="ARBA" id="ARBA00004127"/>
    </source>
</evidence>
<dbReference type="GO" id="GO:0000139">
    <property type="term" value="C:Golgi membrane"/>
    <property type="evidence" value="ECO:0007669"/>
    <property type="project" value="UniProtKB-SubCell"/>
</dbReference>
<sequence>MPYFPPISSPFTKFLTSLCSSDSGISSILGHGRHTGICFMAQMAKCCWIICFFVFSSLVRVYEASPNPGDSDQLYKACFSQCQKTGCVGAKCFSCCNSASDGSLLDGSWYKIKNLYFWWNQWDCQGNCRYHCMLYREKERIELGLEPVKYHGKWPSRCQYGFQFAQEPISVAISALNLVMHFHGWRSFSNLLYYSLPLKPDKTPFYDYASLFKVYGLLAMNSWFWSAIYHFRDMALTEKLEYSSVVAFLGYSIILANIRSFGLRSDAARVMVAAPIFAFATTHILFLCNYNMDYEWNTKVCIGMGIAQAVSWAVWGGTTDLACRWKLWMVVLGGAFGVVGKMLDFPPYQGIVHGETVWQASNIPLTYIWWNFIKYDAESRTADLLKKVR</sequence>
<keyword evidence="4" id="KW-0732">Signal</keyword>
<evidence type="ECO:0000313" key="9">
    <source>
        <dbReference type="Proteomes" id="UP000298416"/>
    </source>
</evidence>
<dbReference type="PANTHER" id="PTHR13148:SF0">
    <property type="entry name" value="POST-GPI ATTACHMENT TO PROTEINS FACTOR 3"/>
    <property type="match status" value="1"/>
</dbReference>
<evidence type="ECO:0000313" key="8">
    <source>
        <dbReference type="EMBL" id="KAG6418907.1"/>
    </source>
</evidence>
<dbReference type="GO" id="GO:0005789">
    <property type="term" value="C:endoplasmic reticulum membrane"/>
    <property type="evidence" value="ECO:0007669"/>
    <property type="project" value="TreeGrafter"/>
</dbReference>
<keyword evidence="9" id="KW-1185">Reference proteome</keyword>
<reference evidence="8" key="1">
    <citation type="submission" date="2018-01" db="EMBL/GenBank/DDBJ databases">
        <authorList>
            <person name="Mao J.F."/>
        </authorList>
    </citation>
    <scope>NUCLEOTIDE SEQUENCE</scope>
    <source>
        <strain evidence="8">Huo1</strain>
        <tissue evidence="8">Leaf</tissue>
    </source>
</reference>
<dbReference type="Pfam" id="PF04080">
    <property type="entry name" value="Per1"/>
    <property type="match status" value="1"/>
</dbReference>
<dbReference type="InterPro" id="IPR007217">
    <property type="entry name" value="Per1-like"/>
</dbReference>
<comment type="caution">
    <text evidence="8">The sequence shown here is derived from an EMBL/GenBank/DDBJ whole genome shotgun (WGS) entry which is preliminary data.</text>
</comment>
<keyword evidence="7" id="KW-0333">Golgi apparatus</keyword>
<comment type="caution">
    <text evidence="7">Lacks conserved residue(s) required for the propagation of feature annotation.</text>
</comment>
<accession>A0A8X8ZUH8</accession>
<comment type="subcellular location">
    <subcellularLocation>
        <location evidence="1">Endomembrane system</location>
        <topology evidence="1">Multi-pass membrane protein</topology>
    </subcellularLocation>
    <subcellularLocation>
        <location evidence="7">Golgi apparatus membrane</location>
        <topology evidence="7">Multi-pass membrane protein</topology>
    </subcellularLocation>
</comment>
<evidence type="ECO:0000256" key="7">
    <source>
        <dbReference type="RuleBase" id="RU365066"/>
    </source>
</evidence>
<organism evidence="8">
    <name type="scientific">Salvia splendens</name>
    <name type="common">Scarlet sage</name>
    <dbReference type="NCBI Taxonomy" id="180675"/>
    <lineage>
        <taxon>Eukaryota</taxon>
        <taxon>Viridiplantae</taxon>
        <taxon>Streptophyta</taxon>
        <taxon>Embryophyta</taxon>
        <taxon>Tracheophyta</taxon>
        <taxon>Spermatophyta</taxon>
        <taxon>Magnoliopsida</taxon>
        <taxon>eudicotyledons</taxon>
        <taxon>Gunneridae</taxon>
        <taxon>Pentapetalae</taxon>
        <taxon>asterids</taxon>
        <taxon>lamiids</taxon>
        <taxon>Lamiales</taxon>
        <taxon>Lamiaceae</taxon>
        <taxon>Nepetoideae</taxon>
        <taxon>Mentheae</taxon>
        <taxon>Salviinae</taxon>
        <taxon>Salvia</taxon>
        <taxon>Salvia subgen. Calosphace</taxon>
        <taxon>core Calosphace</taxon>
    </lineage>
</organism>
<gene>
    <name evidence="8" type="ORF">SASPL_121113</name>
</gene>
<evidence type="ECO:0000256" key="2">
    <source>
        <dbReference type="ARBA" id="ARBA00022502"/>
    </source>
</evidence>
<keyword evidence="6 7" id="KW-0472">Membrane</keyword>
<proteinExistence type="inferred from homology"/>
<comment type="similarity">
    <text evidence="7">Belongs to the PGAP3 family.</text>
</comment>
<protein>
    <recommendedName>
        <fullName evidence="7">Post-GPI attachment to proteins factor 3</fullName>
    </recommendedName>
</protein>
<keyword evidence="5 7" id="KW-1133">Transmembrane helix</keyword>
<evidence type="ECO:0000256" key="3">
    <source>
        <dbReference type="ARBA" id="ARBA00022692"/>
    </source>
</evidence>
<comment type="function">
    <text evidence="7">Involved in the lipid remodeling steps of GPI-anchor maturation.</text>
</comment>
<keyword evidence="2 7" id="KW-0337">GPI-anchor biosynthesis</keyword>
<dbReference type="EMBL" id="PNBA02000007">
    <property type="protein sequence ID" value="KAG6418907.1"/>
    <property type="molecule type" value="Genomic_DNA"/>
</dbReference>
<feature type="transmembrane region" description="Helical" evidence="7">
    <location>
        <begin position="208"/>
        <end position="228"/>
    </location>
</feature>
<dbReference type="AlphaFoldDB" id="A0A8X8ZUH8"/>
<feature type="transmembrane region" description="Helical" evidence="7">
    <location>
        <begin position="240"/>
        <end position="258"/>
    </location>
</feature>
<dbReference type="Proteomes" id="UP000298416">
    <property type="component" value="Unassembled WGS sequence"/>
</dbReference>